<sequence length="134" mass="15454">MKMTKIIKRVERVDCSSIGDELKNGLILPSVIRALPWKEIDIKRHAEVSVVQKIVEKEVIFEVNAKFYTCQDMETNGYGVYKFDIVGGRTIIVGSGKRPFVETSVRKFYPEKASDAQWNEVKIQWKTKFPITEI</sequence>
<dbReference type="EMBL" id="JRNN01000077">
    <property type="protein sequence ID" value="KGF33884.1"/>
    <property type="molecule type" value="Genomic_DNA"/>
</dbReference>
<evidence type="ECO:0000313" key="1">
    <source>
        <dbReference type="EMBL" id="KGF33884.1"/>
    </source>
</evidence>
<reference evidence="1 2" key="1">
    <citation type="submission" date="2014-07" db="EMBL/GenBank/DDBJ databases">
        <authorList>
            <person name="McCorrison J."/>
            <person name="Sanka R."/>
            <person name="Torralba M."/>
            <person name="Gillis M."/>
            <person name="Haft D.H."/>
            <person name="Methe B."/>
            <person name="Sutton G."/>
            <person name="Nelson K.E."/>
        </authorList>
    </citation>
    <scope>NUCLEOTIDE SEQUENCE [LARGE SCALE GENOMIC DNA]</scope>
    <source>
        <strain evidence="1 2">DNF00853</strain>
    </source>
</reference>
<accession>A0A096BL66</accession>
<dbReference type="AlphaFoldDB" id="A0A096BL66"/>
<evidence type="ECO:0000313" key="2">
    <source>
        <dbReference type="Proteomes" id="UP000029556"/>
    </source>
</evidence>
<dbReference type="Proteomes" id="UP000029556">
    <property type="component" value="Unassembled WGS sequence"/>
</dbReference>
<protein>
    <submittedName>
        <fullName evidence="1">Uncharacterized protein</fullName>
    </submittedName>
</protein>
<gene>
    <name evidence="1" type="ORF">HMPREF2137_09640</name>
</gene>
<comment type="caution">
    <text evidence="1">The sequence shown here is derived from an EMBL/GenBank/DDBJ whole genome shotgun (WGS) entry which is preliminary data.</text>
</comment>
<proteinExistence type="predicted"/>
<organism evidence="1 2">
    <name type="scientific">Hoylesella buccalis DNF00853</name>
    <dbReference type="NCBI Taxonomy" id="1401074"/>
    <lineage>
        <taxon>Bacteria</taxon>
        <taxon>Pseudomonadati</taxon>
        <taxon>Bacteroidota</taxon>
        <taxon>Bacteroidia</taxon>
        <taxon>Bacteroidales</taxon>
        <taxon>Prevotellaceae</taxon>
        <taxon>Hoylesella</taxon>
    </lineage>
</organism>
<name>A0A096BL66_9BACT</name>